<protein>
    <submittedName>
        <fullName evidence="1">Uncharacterized protein</fullName>
    </submittedName>
</protein>
<gene>
    <name evidence="1" type="ORF">GJ744_010178</name>
</gene>
<name>A0A8H7AGN0_9EURO</name>
<dbReference type="Proteomes" id="UP000606974">
    <property type="component" value="Unassembled WGS sequence"/>
</dbReference>
<evidence type="ECO:0000313" key="1">
    <source>
        <dbReference type="EMBL" id="KAF7507749.1"/>
    </source>
</evidence>
<accession>A0A8H7AGN0</accession>
<reference evidence="1" key="1">
    <citation type="submission" date="2020-02" db="EMBL/GenBank/DDBJ databases">
        <authorList>
            <person name="Palmer J.M."/>
        </authorList>
    </citation>
    <scope>NUCLEOTIDE SEQUENCE</scope>
    <source>
        <strain evidence="1">EPUS1.4</strain>
        <tissue evidence="1">Thallus</tissue>
    </source>
</reference>
<dbReference type="AlphaFoldDB" id="A0A8H7AGN0"/>
<comment type="caution">
    <text evidence="1">The sequence shown here is derived from an EMBL/GenBank/DDBJ whole genome shotgun (WGS) entry which is preliminary data.</text>
</comment>
<evidence type="ECO:0000313" key="2">
    <source>
        <dbReference type="Proteomes" id="UP000606974"/>
    </source>
</evidence>
<dbReference type="OrthoDB" id="5354164at2759"/>
<keyword evidence="2" id="KW-1185">Reference proteome</keyword>
<proteinExistence type="predicted"/>
<dbReference type="EMBL" id="JAACFV010000064">
    <property type="protein sequence ID" value="KAF7507749.1"/>
    <property type="molecule type" value="Genomic_DNA"/>
</dbReference>
<sequence length="231" mass="25570">MCSEDSIFVSARALSDPFEEVAPHSIKRLVGNIGQSGICFLVAPQNPRIRDLSDQYNLVTHAAYDFRREDNFSATSLHLSFTDWKFPLDAGGIRTIDQDVLVVESVISVLERGKWVADLDLLSVDFEGLLRIGMKCRCDGVKEDSDYDYTSIDSWEELLDKPETVGVFRAHGNWAARLAAVSILSQQGHGHSICIFGPGGGCLKCLESEYADLFGVDLPEYESPLPSFCID</sequence>
<organism evidence="1 2">
    <name type="scientific">Endocarpon pusillum</name>
    <dbReference type="NCBI Taxonomy" id="364733"/>
    <lineage>
        <taxon>Eukaryota</taxon>
        <taxon>Fungi</taxon>
        <taxon>Dikarya</taxon>
        <taxon>Ascomycota</taxon>
        <taxon>Pezizomycotina</taxon>
        <taxon>Eurotiomycetes</taxon>
        <taxon>Chaetothyriomycetidae</taxon>
        <taxon>Verrucariales</taxon>
        <taxon>Verrucariaceae</taxon>
        <taxon>Endocarpon</taxon>
    </lineage>
</organism>